<dbReference type="PANTHER" id="PTHR47723:SF23">
    <property type="entry name" value="REVERSE TRANSCRIPTASE-LIKE PROTEIN"/>
    <property type="match status" value="1"/>
</dbReference>
<dbReference type="PROSITE" id="PS50879">
    <property type="entry name" value="RNASE_H_1"/>
    <property type="match status" value="1"/>
</dbReference>
<gene>
    <name evidence="2" type="ORF">TorRG33x02_183370</name>
</gene>
<keyword evidence="3" id="KW-1185">Reference proteome</keyword>
<evidence type="ECO:0000313" key="2">
    <source>
        <dbReference type="EMBL" id="PON85873.1"/>
    </source>
</evidence>
<dbReference type="SUPFAM" id="SSF53098">
    <property type="entry name" value="Ribonuclease H-like"/>
    <property type="match status" value="1"/>
</dbReference>
<dbReference type="InParanoid" id="A0A2P5EK18"/>
<dbReference type="GO" id="GO:0004523">
    <property type="term" value="F:RNA-DNA hybrid ribonuclease activity"/>
    <property type="evidence" value="ECO:0007669"/>
    <property type="project" value="InterPro"/>
</dbReference>
<accession>A0A2P5EK18</accession>
<dbReference type="InterPro" id="IPR044730">
    <property type="entry name" value="RNase_H-like_dom_plant"/>
</dbReference>
<dbReference type="PANTHER" id="PTHR47723">
    <property type="entry name" value="OS05G0353850 PROTEIN"/>
    <property type="match status" value="1"/>
</dbReference>
<evidence type="ECO:0000259" key="1">
    <source>
        <dbReference type="PROSITE" id="PS50879"/>
    </source>
</evidence>
<dbReference type="EMBL" id="JXTC01000141">
    <property type="protein sequence ID" value="PON85873.1"/>
    <property type="molecule type" value="Genomic_DNA"/>
</dbReference>
<organism evidence="2 3">
    <name type="scientific">Trema orientale</name>
    <name type="common">Charcoal tree</name>
    <name type="synonym">Celtis orientalis</name>
    <dbReference type="NCBI Taxonomy" id="63057"/>
    <lineage>
        <taxon>Eukaryota</taxon>
        <taxon>Viridiplantae</taxon>
        <taxon>Streptophyta</taxon>
        <taxon>Embryophyta</taxon>
        <taxon>Tracheophyta</taxon>
        <taxon>Spermatophyta</taxon>
        <taxon>Magnoliopsida</taxon>
        <taxon>eudicotyledons</taxon>
        <taxon>Gunneridae</taxon>
        <taxon>Pentapetalae</taxon>
        <taxon>rosids</taxon>
        <taxon>fabids</taxon>
        <taxon>Rosales</taxon>
        <taxon>Cannabaceae</taxon>
        <taxon>Trema</taxon>
    </lineage>
</organism>
<dbReference type="GO" id="GO:0003676">
    <property type="term" value="F:nucleic acid binding"/>
    <property type="evidence" value="ECO:0007669"/>
    <property type="project" value="InterPro"/>
</dbReference>
<reference evidence="3" key="1">
    <citation type="submission" date="2016-06" db="EMBL/GenBank/DDBJ databases">
        <title>Parallel loss of symbiosis genes in relatives of nitrogen-fixing non-legume Parasponia.</title>
        <authorList>
            <person name="Van Velzen R."/>
            <person name="Holmer R."/>
            <person name="Bu F."/>
            <person name="Rutten L."/>
            <person name="Van Zeijl A."/>
            <person name="Liu W."/>
            <person name="Santuari L."/>
            <person name="Cao Q."/>
            <person name="Sharma T."/>
            <person name="Shen D."/>
            <person name="Roswanjaya Y."/>
            <person name="Wardhani T."/>
            <person name="Kalhor M.S."/>
            <person name="Jansen J."/>
            <person name="Van den Hoogen J."/>
            <person name="Gungor B."/>
            <person name="Hartog M."/>
            <person name="Hontelez J."/>
            <person name="Verver J."/>
            <person name="Yang W.-C."/>
            <person name="Schijlen E."/>
            <person name="Repin R."/>
            <person name="Schilthuizen M."/>
            <person name="Schranz E."/>
            <person name="Heidstra R."/>
            <person name="Miyata K."/>
            <person name="Fedorova E."/>
            <person name="Kohlen W."/>
            <person name="Bisseling T."/>
            <person name="Smit S."/>
            <person name="Geurts R."/>
        </authorList>
    </citation>
    <scope>NUCLEOTIDE SEQUENCE [LARGE SCALE GENOMIC DNA]</scope>
    <source>
        <strain evidence="3">cv. RG33-2</strain>
    </source>
</reference>
<protein>
    <submittedName>
        <fullName evidence="2">Ribonuclease H</fullName>
    </submittedName>
</protein>
<feature type="domain" description="RNase H type-1" evidence="1">
    <location>
        <begin position="141"/>
        <end position="271"/>
    </location>
</feature>
<proteinExistence type="predicted"/>
<dbReference type="AlphaFoldDB" id="A0A2P5EK18"/>
<dbReference type="Pfam" id="PF13456">
    <property type="entry name" value="RVT_3"/>
    <property type="match status" value="1"/>
</dbReference>
<dbReference type="STRING" id="63057.A0A2P5EK18"/>
<dbReference type="InterPro" id="IPR036397">
    <property type="entry name" value="RNaseH_sf"/>
</dbReference>
<dbReference type="InterPro" id="IPR053151">
    <property type="entry name" value="RNase_H-like"/>
</dbReference>
<comment type="caution">
    <text evidence="2">The sequence shown here is derived from an EMBL/GenBank/DDBJ whole genome shotgun (WGS) entry which is preliminary data.</text>
</comment>
<dbReference type="Proteomes" id="UP000237000">
    <property type="component" value="Unassembled WGS sequence"/>
</dbReference>
<dbReference type="InterPro" id="IPR012337">
    <property type="entry name" value="RNaseH-like_sf"/>
</dbReference>
<dbReference type="InterPro" id="IPR002156">
    <property type="entry name" value="RNaseH_domain"/>
</dbReference>
<evidence type="ECO:0000313" key="3">
    <source>
        <dbReference type="Proteomes" id="UP000237000"/>
    </source>
</evidence>
<sequence length="302" mass="34117">MGHDEDADHLFLSCTFARSIWGAISSAFQRRIRLDGSIVDLWLDALEATFSTQVSLLWRTALVTAIWVIWSCRNKRLFDNEIVSVHSAITFIWRSVGEANGIGTGTMRNTLAELQILHCLHVPAKMPRAPRIVEVQWQLPPMGWLKVNTDGSAFGNPGLAGCGGIFRTSRGFFKGAFAIPLGKAFAFEAELAGAIHAISYAYDFGWTNLWLECDSLYLVTLLRTRSSYVPWRWKSSWLRCIERISKMNFRVSHIFREGNGVADILASRATSFQTSTWWHSTPSFIQDAFAKDYMGRSAFRFS</sequence>
<name>A0A2P5EK18_TREOI</name>
<dbReference type="CDD" id="cd06222">
    <property type="entry name" value="RNase_H_like"/>
    <property type="match status" value="1"/>
</dbReference>
<dbReference type="Gene3D" id="3.30.420.10">
    <property type="entry name" value="Ribonuclease H-like superfamily/Ribonuclease H"/>
    <property type="match status" value="1"/>
</dbReference>
<dbReference type="OrthoDB" id="1166390at2759"/>